<keyword evidence="2" id="KW-1185">Reference proteome</keyword>
<accession>A0A2A9NSH0</accession>
<organism evidence="1 2">
    <name type="scientific">Amanita thiersii Skay4041</name>
    <dbReference type="NCBI Taxonomy" id="703135"/>
    <lineage>
        <taxon>Eukaryota</taxon>
        <taxon>Fungi</taxon>
        <taxon>Dikarya</taxon>
        <taxon>Basidiomycota</taxon>
        <taxon>Agaricomycotina</taxon>
        <taxon>Agaricomycetes</taxon>
        <taxon>Agaricomycetidae</taxon>
        <taxon>Agaricales</taxon>
        <taxon>Pluteineae</taxon>
        <taxon>Amanitaceae</taxon>
        <taxon>Amanita</taxon>
    </lineage>
</organism>
<evidence type="ECO:0000313" key="2">
    <source>
        <dbReference type="Proteomes" id="UP000242287"/>
    </source>
</evidence>
<reference evidence="1 2" key="1">
    <citation type="submission" date="2014-02" db="EMBL/GenBank/DDBJ databases">
        <title>Transposable element dynamics among asymbiotic and ectomycorrhizal Amanita fungi.</title>
        <authorList>
            <consortium name="DOE Joint Genome Institute"/>
            <person name="Hess J."/>
            <person name="Skrede I."/>
            <person name="Wolfe B."/>
            <person name="LaButti K."/>
            <person name="Ohm R.A."/>
            <person name="Grigoriev I.V."/>
            <person name="Pringle A."/>
        </authorList>
    </citation>
    <scope>NUCLEOTIDE SEQUENCE [LARGE SCALE GENOMIC DNA]</scope>
    <source>
        <strain evidence="1 2">SKay4041</strain>
    </source>
</reference>
<sequence>MSSYGAVYEPSTFSEHFNLQTPYSKPENQFDGSLAVHTQPLEHVPSQELVSFSNLAMQSEPNMLHNAHTDLFGPLSQTNDMDHSYVTSEPYRNSQREMSQHAGFSFASVASRSYMHTSPRVPEQANFIPDTVSLHYQNKSCRAPHPSGDYVQDVAVPQSTVFDRKTIYAGSSSMAEIDTSSVFESKKKKSKMHECKICGKKFPRYVTHLQAHHTNDLLSGIGLVGSIRI</sequence>
<name>A0A2A9NSH0_9AGAR</name>
<dbReference type="OrthoDB" id="6077919at2759"/>
<evidence type="ECO:0000313" key="1">
    <source>
        <dbReference type="EMBL" id="PFH50603.1"/>
    </source>
</evidence>
<dbReference type="EMBL" id="KZ302000">
    <property type="protein sequence ID" value="PFH50603.1"/>
    <property type="molecule type" value="Genomic_DNA"/>
</dbReference>
<proteinExistence type="predicted"/>
<gene>
    <name evidence="1" type="ORF">AMATHDRAFT_60702</name>
</gene>
<protein>
    <submittedName>
        <fullName evidence="1">Uncharacterized protein</fullName>
    </submittedName>
</protein>
<dbReference type="Proteomes" id="UP000242287">
    <property type="component" value="Unassembled WGS sequence"/>
</dbReference>
<dbReference type="AlphaFoldDB" id="A0A2A9NSH0"/>